<keyword evidence="2" id="KW-1185">Reference proteome</keyword>
<reference evidence="2" key="1">
    <citation type="journal article" date="2023" name="G3 (Bethesda)">
        <title>Genome assembly and association tests identify interacting loci associated with vigor, precocity, and sex in interspecific pistachio rootstocks.</title>
        <authorList>
            <person name="Palmer W."/>
            <person name="Jacygrad E."/>
            <person name="Sagayaradj S."/>
            <person name="Cavanaugh K."/>
            <person name="Han R."/>
            <person name="Bertier L."/>
            <person name="Beede B."/>
            <person name="Kafkas S."/>
            <person name="Golino D."/>
            <person name="Preece J."/>
            <person name="Michelmore R."/>
        </authorList>
    </citation>
    <scope>NUCLEOTIDE SEQUENCE [LARGE SCALE GENOMIC DNA]</scope>
</reference>
<dbReference type="EMBL" id="CM047736">
    <property type="protein sequence ID" value="KAJ0052961.1"/>
    <property type="molecule type" value="Genomic_DNA"/>
</dbReference>
<proteinExistence type="predicted"/>
<evidence type="ECO:0000313" key="1">
    <source>
        <dbReference type="EMBL" id="KAJ0052961.1"/>
    </source>
</evidence>
<accession>A0ACC0ZI92</accession>
<organism evidence="1 2">
    <name type="scientific">Pistacia integerrima</name>
    <dbReference type="NCBI Taxonomy" id="434235"/>
    <lineage>
        <taxon>Eukaryota</taxon>
        <taxon>Viridiplantae</taxon>
        <taxon>Streptophyta</taxon>
        <taxon>Embryophyta</taxon>
        <taxon>Tracheophyta</taxon>
        <taxon>Spermatophyta</taxon>
        <taxon>Magnoliopsida</taxon>
        <taxon>eudicotyledons</taxon>
        <taxon>Gunneridae</taxon>
        <taxon>Pentapetalae</taxon>
        <taxon>rosids</taxon>
        <taxon>malvids</taxon>
        <taxon>Sapindales</taxon>
        <taxon>Anacardiaceae</taxon>
        <taxon>Pistacia</taxon>
    </lineage>
</organism>
<name>A0ACC0ZI92_9ROSI</name>
<evidence type="ECO:0000313" key="2">
    <source>
        <dbReference type="Proteomes" id="UP001163603"/>
    </source>
</evidence>
<dbReference type="Proteomes" id="UP001163603">
    <property type="component" value="Chromosome 1"/>
</dbReference>
<sequence length="196" mass="22700">MKLFLLIQWVDMCKAFLQEAKWSFNKYTPTFEEYLDNAWRSVSGTLILVHSYFLMNQSITKEALDSLENYHSLLRWPSVIFRLCNDFSTSKAELERGETASSILCFMHETGVSEEIAREEIRKFIEKAWNKMNKDLNNKHPFAEAFVETAFNLGRIVHCTYQHGDSHGAPDCSAKNRVLSLIIDPIAIMPRQVKSQ</sequence>
<comment type="caution">
    <text evidence="1">The sequence shown here is derived from an EMBL/GenBank/DDBJ whole genome shotgun (WGS) entry which is preliminary data.</text>
</comment>
<gene>
    <name evidence="1" type="ORF">Pint_02105</name>
</gene>
<protein>
    <submittedName>
        <fullName evidence="1">Uncharacterized protein</fullName>
    </submittedName>
</protein>